<dbReference type="Gene3D" id="3.90.1590.10">
    <property type="entry name" value="glutathione-dependent formaldehyde- activating enzyme (gfa)"/>
    <property type="match status" value="1"/>
</dbReference>
<keyword evidence="4" id="KW-0456">Lyase</keyword>
<evidence type="ECO:0000256" key="2">
    <source>
        <dbReference type="ARBA" id="ARBA00022723"/>
    </source>
</evidence>
<evidence type="ECO:0000259" key="5">
    <source>
        <dbReference type="PROSITE" id="PS51891"/>
    </source>
</evidence>
<proteinExistence type="inferred from homology"/>
<dbReference type="OrthoDB" id="2212170at2759"/>
<keyword evidence="2" id="KW-0479">Metal-binding</keyword>
<dbReference type="EMBL" id="AZHA01000001">
    <property type="protein sequence ID" value="OAA52804.1"/>
    <property type="molecule type" value="Genomic_DNA"/>
</dbReference>
<dbReference type="InterPro" id="IPR011057">
    <property type="entry name" value="Mss4-like_sf"/>
</dbReference>
<name>A0A167L967_9HYPO</name>
<dbReference type="PANTHER" id="PTHR33337:SF30">
    <property type="entry name" value="DUF636 DOMAIN PROTEIN (AFU_ORTHOLOGUE AFUA_1G03180)"/>
    <property type="match status" value="1"/>
</dbReference>
<protein>
    <submittedName>
        <fullName evidence="6">DUF636 domain protein</fullName>
    </submittedName>
</protein>
<evidence type="ECO:0000256" key="3">
    <source>
        <dbReference type="ARBA" id="ARBA00022833"/>
    </source>
</evidence>
<dbReference type="PANTHER" id="PTHR33337">
    <property type="entry name" value="GFA DOMAIN-CONTAINING PROTEIN"/>
    <property type="match status" value="1"/>
</dbReference>
<feature type="domain" description="CENP-V/GFA" evidence="5">
    <location>
        <begin position="3"/>
        <end position="117"/>
    </location>
</feature>
<dbReference type="GO" id="GO:0016846">
    <property type="term" value="F:carbon-sulfur lyase activity"/>
    <property type="evidence" value="ECO:0007669"/>
    <property type="project" value="InterPro"/>
</dbReference>
<evidence type="ECO:0000313" key="7">
    <source>
        <dbReference type="Proteomes" id="UP000076863"/>
    </source>
</evidence>
<keyword evidence="3" id="KW-0862">Zinc</keyword>
<comment type="caution">
    <text evidence="6">The sequence shown here is derived from an EMBL/GenBank/DDBJ whole genome shotgun (WGS) entry which is preliminary data.</text>
</comment>
<gene>
    <name evidence="6" type="ORF">BBO_00645</name>
</gene>
<accession>A0A167L967</accession>
<dbReference type="GO" id="GO:0046872">
    <property type="term" value="F:metal ion binding"/>
    <property type="evidence" value="ECO:0007669"/>
    <property type="project" value="UniProtKB-KW"/>
</dbReference>
<keyword evidence="7" id="KW-1185">Reference proteome</keyword>
<dbReference type="InterPro" id="IPR006913">
    <property type="entry name" value="CENP-V/GFA"/>
</dbReference>
<evidence type="ECO:0000256" key="4">
    <source>
        <dbReference type="ARBA" id="ARBA00023239"/>
    </source>
</evidence>
<dbReference type="AlphaFoldDB" id="A0A167L967"/>
<evidence type="ECO:0000256" key="1">
    <source>
        <dbReference type="ARBA" id="ARBA00005495"/>
    </source>
</evidence>
<reference evidence="6 7" key="1">
    <citation type="journal article" date="2016" name="Genome Biol. Evol.">
        <title>Divergent and convergent evolution of fungal pathogenicity.</title>
        <authorList>
            <person name="Shang Y."/>
            <person name="Xiao G."/>
            <person name="Zheng P."/>
            <person name="Cen K."/>
            <person name="Zhan S."/>
            <person name="Wang C."/>
        </authorList>
    </citation>
    <scope>NUCLEOTIDE SEQUENCE [LARGE SCALE GENOMIC DNA]</scope>
    <source>
        <strain evidence="6 7">RCEF 3172</strain>
    </source>
</reference>
<dbReference type="Proteomes" id="UP000076863">
    <property type="component" value="Unassembled WGS sequence"/>
</dbReference>
<dbReference type="Pfam" id="PF04828">
    <property type="entry name" value="GFA"/>
    <property type="match status" value="1"/>
</dbReference>
<comment type="similarity">
    <text evidence="1">Belongs to the Gfa family.</text>
</comment>
<dbReference type="PROSITE" id="PS51891">
    <property type="entry name" value="CENP_V_GFA"/>
    <property type="match status" value="1"/>
</dbReference>
<evidence type="ECO:0000313" key="6">
    <source>
        <dbReference type="EMBL" id="OAA52804.1"/>
    </source>
</evidence>
<dbReference type="SUPFAM" id="SSF51316">
    <property type="entry name" value="Mss4-like"/>
    <property type="match status" value="1"/>
</dbReference>
<sequence>MATKGSCMCGETAFQFTGPVEMTALCHCTDCQKWSGSAYSANVVTPRDGFSVTKGSPKSYDATGDSGKINKHFFCSTCGSSLYTKLEVMPTAVCVKAGALDGGKAALDNKIGVEFYTKDRVGYLHALADAKQVEVFGN</sequence>
<organism evidence="6 7">
    <name type="scientific">Beauveria brongniartii RCEF 3172</name>
    <dbReference type="NCBI Taxonomy" id="1081107"/>
    <lineage>
        <taxon>Eukaryota</taxon>
        <taxon>Fungi</taxon>
        <taxon>Dikarya</taxon>
        <taxon>Ascomycota</taxon>
        <taxon>Pezizomycotina</taxon>
        <taxon>Sordariomycetes</taxon>
        <taxon>Hypocreomycetidae</taxon>
        <taxon>Hypocreales</taxon>
        <taxon>Cordycipitaceae</taxon>
        <taxon>Beauveria</taxon>
        <taxon>Beauveria brongniartii</taxon>
    </lineage>
</organism>